<dbReference type="EMBL" id="SOCA01000003">
    <property type="protein sequence ID" value="TDU71283.1"/>
    <property type="molecule type" value="Genomic_DNA"/>
</dbReference>
<accession>A0A4V3FFL6</accession>
<proteinExistence type="predicted"/>
<evidence type="ECO:0000313" key="3">
    <source>
        <dbReference type="Proteomes" id="UP000295662"/>
    </source>
</evidence>
<dbReference type="Proteomes" id="UP000295662">
    <property type="component" value="Unassembled WGS sequence"/>
</dbReference>
<keyword evidence="1" id="KW-1133">Transmembrane helix</keyword>
<feature type="transmembrane region" description="Helical" evidence="1">
    <location>
        <begin position="12"/>
        <end position="30"/>
    </location>
</feature>
<sequence>MALKLTTWTILARWLFLLAATVGWVAPFFICGWQGGILFITLTNMTKTIVYLTYMLLPIIVSAQDSTNKLRWRNDQFKQNQSISAL</sequence>
<keyword evidence="3" id="KW-1185">Reference proteome</keyword>
<evidence type="ECO:0000313" key="2">
    <source>
        <dbReference type="EMBL" id="TDU71283.1"/>
    </source>
</evidence>
<reference evidence="2 3" key="1">
    <citation type="submission" date="2019-03" db="EMBL/GenBank/DDBJ databases">
        <title>Genomic Encyclopedia of Archaeal and Bacterial Type Strains, Phase II (KMG-II): from individual species to whole genera.</title>
        <authorList>
            <person name="Goeker M."/>
        </authorList>
    </citation>
    <scope>NUCLEOTIDE SEQUENCE [LARGE SCALE GENOMIC DNA]</scope>
    <source>
        <strain evidence="2 3">ATCC 25309</strain>
    </source>
</reference>
<organism evidence="2 3">
    <name type="scientific">Prosthecobacter fusiformis</name>
    <dbReference type="NCBI Taxonomy" id="48464"/>
    <lineage>
        <taxon>Bacteria</taxon>
        <taxon>Pseudomonadati</taxon>
        <taxon>Verrucomicrobiota</taxon>
        <taxon>Verrucomicrobiia</taxon>
        <taxon>Verrucomicrobiales</taxon>
        <taxon>Verrucomicrobiaceae</taxon>
        <taxon>Prosthecobacter</taxon>
    </lineage>
</organism>
<gene>
    <name evidence="2" type="ORF">EI77_02405</name>
</gene>
<dbReference type="AlphaFoldDB" id="A0A4V3FFL6"/>
<keyword evidence="1" id="KW-0472">Membrane</keyword>
<evidence type="ECO:0000256" key="1">
    <source>
        <dbReference type="SAM" id="Phobius"/>
    </source>
</evidence>
<keyword evidence="1" id="KW-0812">Transmembrane</keyword>
<comment type="caution">
    <text evidence="2">The sequence shown here is derived from an EMBL/GenBank/DDBJ whole genome shotgun (WGS) entry which is preliminary data.</text>
</comment>
<name>A0A4V3FFL6_9BACT</name>
<protein>
    <submittedName>
        <fullName evidence="2">Uncharacterized protein</fullName>
    </submittedName>
</protein>
<feature type="transmembrane region" description="Helical" evidence="1">
    <location>
        <begin position="36"/>
        <end position="61"/>
    </location>
</feature>